<dbReference type="AlphaFoldDB" id="A0A0F9GL84"/>
<gene>
    <name evidence="1" type="ORF">LCGC14_1813310</name>
</gene>
<name>A0A0F9GL84_9ZZZZ</name>
<evidence type="ECO:0000313" key="1">
    <source>
        <dbReference type="EMBL" id="KKL99548.1"/>
    </source>
</evidence>
<comment type="caution">
    <text evidence="1">The sequence shown here is derived from an EMBL/GenBank/DDBJ whole genome shotgun (WGS) entry which is preliminary data.</text>
</comment>
<organism evidence="1">
    <name type="scientific">marine sediment metagenome</name>
    <dbReference type="NCBI Taxonomy" id="412755"/>
    <lineage>
        <taxon>unclassified sequences</taxon>
        <taxon>metagenomes</taxon>
        <taxon>ecological metagenomes</taxon>
    </lineage>
</organism>
<dbReference type="EMBL" id="LAZR01017649">
    <property type="protein sequence ID" value="KKL99548.1"/>
    <property type="molecule type" value="Genomic_DNA"/>
</dbReference>
<reference evidence="1" key="1">
    <citation type="journal article" date="2015" name="Nature">
        <title>Complex archaea that bridge the gap between prokaryotes and eukaryotes.</title>
        <authorList>
            <person name="Spang A."/>
            <person name="Saw J.H."/>
            <person name="Jorgensen S.L."/>
            <person name="Zaremba-Niedzwiedzka K."/>
            <person name="Martijn J."/>
            <person name="Lind A.E."/>
            <person name="van Eijk R."/>
            <person name="Schleper C."/>
            <person name="Guy L."/>
            <person name="Ettema T.J."/>
        </authorList>
    </citation>
    <scope>NUCLEOTIDE SEQUENCE</scope>
</reference>
<proteinExistence type="predicted"/>
<sequence length="67" mass="7838">MRVMKTSYKATVVQDPNKVPDPAWRGFPPRTFQHEELELVEHWEAHVRMDNPEAIIEIVRVTEGPLD</sequence>
<protein>
    <submittedName>
        <fullName evidence="1">Uncharacterized protein</fullName>
    </submittedName>
</protein>
<accession>A0A0F9GL84</accession>